<dbReference type="PROSITE" id="PS00108">
    <property type="entry name" value="PROTEIN_KINASE_ST"/>
    <property type="match status" value="1"/>
</dbReference>
<reference evidence="3" key="2">
    <citation type="submission" date="2023-04" db="EMBL/GenBank/DDBJ databases">
        <authorList>
            <person name="Bruccoleri R.E."/>
            <person name="Oakeley E.J."/>
            <person name="Faust A.-M."/>
            <person name="Dessus-Babus S."/>
            <person name="Altorfer M."/>
            <person name="Burckhardt D."/>
            <person name="Oertli M."/>
            <person name="Naumann U."/>
            <person name="Petersen F."/>
            <person name="Wong J."/>
        </authorList>
    </citation>
    <scope>NUCLEOTIDE SEQUENCE</scope>
    <source>
        <strain evidence="3">GSM-AAB239-AS_SAM_17_03QT</strain>
        <tissue evidence="3">Leaf</tissue>
    </source>
</reference>
<name>A0AAX6IKD0_IRIPA</name>
<keyword evidence="3" id="KW-0808">Transferase</keyword>
<dbReference type="PANTHER" id="PTHR44329">
    <property type="entry name" value="SERINE/THREONINE-PROTEIN KINASE TNNI3K-RELATED"/>
    <property type="match status" value="1"/>
</dbReference>
<dbReference type="PRINTS" id="PR00109">
    <property type="entry name" value="TYRKINASE"/>
</dbReference>
<dbReference type="CDD" id="cd13999">
    <property type="entry name" value="STKc_MAP3K-like"/>
    <property type="match status" value="1"/>
</dbReference>
<feature type="compositionally biased region" description="Polar residues" evidence="1">
    <location>
        <begin position="80"/>
        <end position="92"/>
    </location>
</feature>
<sequence length="571" mass="63788">MMVSIRVKRMEEGEEGGSWLLRPKLSPAAMYKKSSSCREPSMSLSESRLSSSSRTTSLQPRRSSYISSAAGAPLPPAPVSNRSDPETTTTTRPISSSKHSESKKKLKPKPAPLENLDCSCNFSFYPDGCPEPGSKFSDSDQPPTPCIVAKPVDPGASNAAKPRRRSLSPIPTTILSDVFKEARSIGRRFSTPPRSRKESLHHQSLSTARDSSPMRYLSSMRAAVLERPKARKDGGSWSRGGRVAAVESAEEWTVDLCKLYIGLRFASGAHSRLYHGMYRDQPVAVKIIRQPEDDDNGVMAARLEKQFTAEVTFLSHLCHRNVIKLAGACKTLPIFCIITEYLSGGSLRAFLHKPEHKPPPLKEMIPISLQIARGLEYIHSQGVIHRDIKPENILFDKDFCVKIADFGTACEEAYCDVFAENPGTYRWMAPEMLKHKPYGRKVDVYSFGLILWEMVSGTIPYEDMSPIQAAFAVVNKNLRPEIPANCPVAVQALIEQCWSLHPEKRPEFCQIVKVLEHFESTFARDGTLDRLRNLTFLDHKKRLHNWIQKLKPLQADVSGPPSPQIVLKIPI</sequence>
<dbReference type="AlphaFoldDB" id="A0AAX6IKD0"/>
<organism evidence="3 4">
    <name type="scientific">Iris pallida</name>
    <name type="common">Sweet iris</name>
    <dbReference type="NCBI Taxonomy" id="29817"/>
    <lineage>
        <taxon>Eukaryota</taxon>
        <taxon>Viridiplantae</taxon>
        <taxon>Streptophyta</taxon>
        <taxon>Embryophyta</taxon>
        <taxon>Tracheophyta</taxon>
        <taxon>Spermatophyta</taxon>
        <taxon>Magnoliopsida</taxon>
        <taxon>Liliopsida</taxon>
        <taxon>Asparagales</taxon>
        <taxon>Iridaceae</taxon>
        <taxon>Iridoideae</taxon>
        <taxon>Irideae</taxon>
        <taxon>Iris</taxon>
    </lineage>
</organism>
<dbReference type="PROSITE" id="PS50011">
    <property type="entry name" value="PROTEIN_KINASE_DOM"/>
    <property type="match status" value="1"/>
</dbReference>
<dbReference type="GO" id="GO:0005524">
    <property type="term" value="F:ATP binding"/>
    <property type="evidence" value="ECO:0007669"/>
    <property type="project" value="InterPro"/>
</dbReference>
<protein>
    <submittedName>
        <fullName evidence="3">Serine/threonine-protein kinase HT1</fullName>
    </submittedName>
</protein>
<dbReference type="Gene3D" id="3.30.200.20">
    <property type="entry name" value="Phosphorylase Kinase, domain 1"/>
    <property type="match status" value="1"/>
</dbReference>
<dbReference type="InterPro" id="IPR000719">
    <property type="entry name" value="Prot_kinase_dom"/>
</dbReference>
<feature type="compositionally biased region" description="Low complexity" evidence="1">
    <location>
        <begin position="38"/>
        <end position="72"/>
    </location>
</feature>
<proteinExistence type="predicted"/>
<feature type="domain" description="Protein kinase" evidence="2">
    <location>
        <begin position="259"/>
        <end position="518"/>
    </location>
</feature>
<reference evidence="3" key="1">
    <citation type="journal article" date="2023" name="GigaByte">
        <title>Genome assembly of the bearded iris, Iris pallida Lam.</title>
        <authorList>
            <person name="Bruccoleri R.E."/>
            <person name="Oakeley E.J."/>
            <person name="Faust A.M.E."/>
            <person name="Altorfer M."/>
            <person name="Dessus-Babus S."/>
            <person name="Burckhardt D."/>
            <person name="Oertli M."/>
            <person name="Naumann U."/>
            <person name="Petersen F."/>
            <person name="Wong J."/>
        </authorList>
    </citation>
    <scope>NUCLEOTIDE SEQUENCE</scope>
    <source>
        <strain evidence="3">GSM-AAB239-AS_SAM_17_03QT</strain>
    </source>
</reference>
<comment type="caution">
    <text evidence="3">The sequence shown here is derived from an EMBL/GenBank/DDBJ whole genome shotgun (WGS) entry which is preliminary data.</text>
</comment>
<dbReference type="Gene3D" id="1.10.510.10">
    <property type="entry name" value="Transferase(Phosphotransferase) domain 1"/>
    <property type="match status" value="1"/>
</dbReference>
<evidence type="ECO:0000313" key="4">
    <source>
        <dbReference type="Proteomes" id="UP001140949"/>
    </source>
</evidence>
<dbReference type="Pfam" id="PF07714">
    <property type="entry name" value="PK_Tyr_Ser-Thr"/>
    <property type="match status" value="1"/>
</dbReference>
<keyword evidence="3" id="KW-0418">Kinase</keyword>
<dbReference type="InterPro" id="IPR051681">
    <property type="entry name" value="Ser/Thr_Kinases-Pseudokinases"/>
</dbReference>
<evidence type="ECO:0000259" key="2">
    <source>
        <dbReference type="PROSITE" id="PS50011"/>
    </source>
</evidence>
<evidence type="ECO:0000313" key="3">
    <source>
        <dbReference type="EMBL" id="KAJ6852845.1"/>
    </source>
</evidence>
<dbReference type="PANTHER" id="PTHR44329:SF73">
    <property type="entry name" value="OS01G0201200 PROTEIN"/>
    <property type="match status" value="1"/>
</dbReference>
<dbReference type="SUPFAM" id="SSF56112">
    <property type="entry name" value="Protein kinase-like (PK-like)"/>
    <property type="match status" value="1"/>
</dbReference>
<evidence type="ECO:0000256" key="1">
    <source>
        <dbReference type="SAM" id="MobiDB-lite"/>
    </source>
</evidence>
<dbReference type="GO" id="GO:0004674">
    <property type="term" value="F:protein serine/threonine kinase activity"/>
    <property type="evidence" value="ECO:0007669"/>
    <property type="project" value="TreeGrafter"/>
</dbReference>
<feature type="region of interest" description="Disordered" evidence="1">
    <location>
        <begin position="1"/>
        <end position="110"/>
    </location>
</feature>
<dbReference type="Proteomes" id="UP001140949">
    <property type="component" value="Unassembled WGS sequence"/>
</dbReference>
<dbReference type="SMART" id="SM00220">
    <property type="entry name" value="S_TKc"/>
    <property type="match status" value="1"/>
</dbReference>
<accession>A0AAX6IKD0</accession>
<dbReference type="EMBL" id="JANAVB010001400">
    <property type="protein sequence ID" value="KAJ6852845.1"/>
    <property type="molecule type" value="Genomic_DNA"/>
</dbReference>
<gene>
    <name evidence="3" type="ORF">M6B38_252595</name>
</gene>
<feature type="region of interest" description="Disordered" evidence="1">
    <location>
        <begin position="188"/>
        <end position="212"/>
    </location>
</feature>
<dbReference type="InterPro" id="IPR011009">
    <property type="entry name" value="Kinase-like_dom_sf"/>
</dbReference>
<keyword evidence="4" id="KW-1185">Reference proteome</keyword>
<dbReference type="InterPro" id="IPR001245">
    <property type="entry name" value="Ser-Thr/Tyr_kinase_cat_dom"/>
</dbReference>
<dbReference type="InterPro" id="IPR008271">
    <property type="entry name" value="Ser/Thr_kinase_AS"/>
</dbReference>